<dbReference type="GO" id="GO:0103043">
    <property type="term" value="F:phosphoribosyl 1,2-cyclic phosphate phosphodiesterase activity"/>
    <property type="evidence" value="ECO:0007669"/>
    <property type="project" value="UniProtKB-EC"/>
</dbReference>
<comment type="caution">
    <text evidence="2">The sequence shown here is derived from an EMBL/GenBank/DDBJ whole genome shotgun (WGS) entry which is preliminary data.</text>
</comment>
<evidence type="ECO:0000313" key="3">
    <source>
        <dbReference type="Proteomes" id="UP000577362"/>
    </source>
</evidence>
<keyword evidence="2" id="KW-0378">Hydrolase</keyword>
<organism evidence="2 3">
    <name type="scientific">Chelatococcus caeni</name>
    <dbReference type="NCBI Taxonomy" id="1348468"/>
    <lineage>
        <taxon>Bacteria</taxon>
        <taxon>Pseudomonadati</taxon>
        <taxon>Pseudomonadota</taxon>
        <taxon>Alphaproteobacteria</taxon>
        <taxon>Hyphomicrobiales</taxon>
        <taxon>Chelatococcaceae</taxon>
        <taxon>Chelatococcus</taxon>
    </lineage>
</organism>
<sequence length="268" mass="29381">MTLTVTILGCGSSGGVPRVGMGWGACDPAEPRNRRRRCSILVEKRRKAEAAATTVLVDTSPDLREQLLDSDVRHLDAVLFTHEHADHTHGIDDLRPLVLTMRRCIDVYLDERTSAQVRARFGYCFITPPGSDYPPILVEHRLTSGREVHIDGPGGTLAALPFRMVHGNIDALGFRFGSLAYASDVSAMPEEAKALLRGLDVLIIDALRYTPHPSHFSLAEALALIDEVAPRRAVLTNLHTDLDYATLSRQVPAHVEPAYDGMTITVSD</sequence>
<evidence type="ECO:0000313" key="2">
    <source>
        <dbReference type="EMBL" id="MBB4016294.1"/>
    </source>
</evidence>
<dbReference type="CDD" id="cd16279">
    <property type="entry name" value="metallo-hydrolase-like_MBL-fold"/>
    <property type="match status" value="1"/>
</dbReference>
<feature type="domain" description="Metallo-beta-lactamase" evidence="1">
    <location>
        <begin position="53"/>
        <end position="236"/>
    </location>
</feature>
<dbReference type="SUPFAM" id="SSF56281">
    <property type="entry name" value="Metallo-hydrolase/oxidoreductase"/>
    <property type="match status" value="1"/>
</dbReference>
<dbReference type="EC" id="3.1.4.55" evidence="2"/>
<dbReference type="EMBL" id="JACIEN010000001">
    <property type="protein sequence ID" value="MBB4016294.1"/>
    <property type="molecule type" value="Genomic_DNA"/>
</dbReference>
<dbReference type="RefSeq" id="WP_026015591.1">
    <property type="nucleotide sequence ID" value="NZ_JACIEN010000001.1"/>
</dbReference>
<keyword evidence="3" id="KW-1185">Reference proteome</keyword>
<dbReference type="PANTHER" id="PTHR42663">
    <property type="entry name" value="HYDROLASE C777.06C-RELATED-RELATED"/>
    <property type="match status" value="1"/>
</dbReference>
<dbReference type="InterPro" id="IPR036866">
    <property type="entry name" value="RibonucZ/Hydroxyglut_hydro"/>
</dbReference>
<gene>
    <name evidence="2" type="ORF">GGR16_001300</name>
</gene>
<dbReference type="AlphaFoldDB" id="A0A840BTV4"/>
<proteinExistence type="predicted"/>
<accession>A0A840BTV4</accession>
<dbReference type="InterPro" id="IPR001279">
    <property type="entry name" value="Metallo-B-lactamas"/>
</dbReference>
<dbReference type="Pfam" id="PF12706">
    <property type="entry name" value="Lactamase_B_2"/>
    <property type="match status" value="1"/>
</dbReference>
<dbReference type="Proteomes" id="UP000577362">
    <property type="component" value="Unassembled WGS sequence"/>
</dbReference>
<reference evidence="2 3" key="1">
    <citation type="submission" date="2020-08" db="EMBL/GenBank/DDBJ databases">
        <title>Genomic Encyclopedia of Type Strains, Phase IV (KMG-IV): sequencing the most valuable type-strain genomes for metagenomic binning, comparative biology and taxonomic classification.</title>
        <authorList>
            <person name="Goeker M."/>
        </authorList>
    </citation>
    <scope>NUCLEOTIDE SEQUENCE [LARGE SCALE GENOMIC DNA]</scope>
    <source>
        <strain evidence="2 3">DSM 103737</strain>
    </source>
</reference>
<evidence type="ECO:0000259" key="1">
    <source>
        <dbReference type="Pfam" id="PF12706"/>
    </source>
</evidence>
<dbReference type="PANTHER" id="PTHR42663:SF6">
    <property type="entry name" value="HYDROLASE C777.06C-RELATED"/>
    <property type="match status" value="1"/>
</dbReference>
<protein>
    <submittedName>
        <fullName evidence="2">Phosphoribosyl 1,2-cyclic phosphate phosphodiesterase</fullName>
        <ecNumber evidence="2">3.1.4.55</ecNumber>
    </submittedName>
</protein>
<dbReference type="Gene3D" id="3.60.15.10">
    <property type="entry name" value="Ribonuclease Z/Hydroxyacylglutathione hydrolase-like"/>
    <property type="match status" value="1"/>
</dbReference>
<name>A0A840BTV4_9HYPH</name>